<accession>A0A485MRP0</accession>
<dbReference type="GO" id="GO:0004013">
    <property type="term" value="F:adenosylhomocysteinase activity"/>
    <property type="evidence" value="ECO:0007669"/>
    <property type="project" value="UniProtKB-EC"/>
</dbReference>
<dbReference type="SUPFAM" id="SSF51735">
    <property type="entry name" value="NAD(P)-binding Rossmann-fold domains"/>
    <property type="match status" value="1"/>
</dbReference>
<evidence type="ECO:0000259" key="5">
    <source>
        <dbReference type="Pfam" id="PF00670"/>
    </source>
</evidence>
<protein>
    <submittedName>
        <fullName evidence="6">S-adenosylhomocysteine hydrolase</fullName>
    </submittedName>
</protein>
<dbReference type="GO" id="GO:0005829">
    <property type="term" value="C:cytosol"/>
    <property type="evidence" value="ECO:0007669"/>
    <property type="project" value="TreeGrafter"/>
</dbReference>
<evidence type="ECO:0000313" key="7">
    <source>
        <dbReference type="Proteomes" id="UP000386466"/>
    </source>
</evidence>
<comment type="similarity">
    <text evidence="1">Belongs to the adenosylhomocysteinase family.</text>
</comment>
<comment type="function">
    <text evidence="3">Catalyzes the hydrolysis of S-adenosyl-L-homocysteine to form adenosine and homocysteine. Binds copper ions.</text>
</comment>
<dbReference type="PANTHER" id="PTHR23420:SF0">
    <property type="entry name" value="ADENOSYLHOMOCYSTEINASE"/>
    <property type="match status" value="1"/>
</dbReference>
<comment type="catalytic activity">
    <reaction evidence="4">
        <text>S-adenosyl-L-homocysteine + H2O = L-homocysteine + adenosine</text>
        <dbReference type="Rhea" id="RHEA:21708"/>
        <dbReference type="ChEBI" id="CHEBI:15377"/>
        <dbReference type="ChEBI" id="CHEBI:16335"/>
        <dbReference type="ChEBI" id="CHEBI:57856"/>
        <dbReference type="ChEBI" id="CHEBI:58199"/>
        <dbReference type="EC" id="3.13.2.1"/>
    </reaction>
    <physiologicalReaction direction="left-to-right" evidence="4">
        <dbReference type="Rhea" id="RHEA:21709"/>
    </physiologicalReaction>
</comment>
<keyword evidence="6" id="KW-0378">Hydrolase</keyword>
<dbReference type="InterPro" id="IPR036291">
    <property type="entry name" value="NAD(P)-bd_dom_sf"/>
</dbReference>
<evidence type="ECO:0000256" key="1">
    <source>
        <dbReference type="ARBA" id="ARBA00007122"/>
    </source>
</evidence>
<organism evidence="6 7">
    <name type="scientific">Lynx pardinus</name>
    <name type="common">Iberian lynx</name>
    <name type="synonym">Felis pardina</name>
    <dbReference type="NCBI Taxonomy" id="191816"/>
    <lineage>
        <taxon>Eukaryota</taxon>
        <taxon>Metazoa</taxon>
        <taxon>Chordata</taxon>
        <taxon>Craniata</taxon>
        <taxon>Vertebrata</taxon>
        <taxon>Euteleostomi</taxon>
        <taxon>Mammalia</taxon>
        <taxon>Eutheria</taxon>
        <taxon>Laurasiatheria</taxon>
        <taxon>Carnivora</taxon>
        <taxon>Feliformia</taxon>
        <taxon>Felidae</taxon>
        <taxon>Felinae</taxon>
        <taxon>Lynx</taxon>
    </lineage>
</organism>
<dbReference type="Pfam" id="PF00670">
    <property type="entry name" value="AdoHcyase_NAD"/>
    <property type="match status" value="1"/>
</dbReference>
<dbReference type="InterPro" id="IPR015878">
    <property type="entry name" value="Ado_hCys_hydrolase_NAD-bd"/>
</dbReference>
<dbReference type="PANTHER" id="PTHR23420">
    <property type="entry name" value="ADENOSYLHOMOCYSTEINASE"/>
    <property type="match status" value="1"/>
</dbReference>
<dbReference type="InterPro" id="IPR000043">
    <property type="entry name" value="Adenosylhomocysteinase-like"/>
</dbReference>
<evidence type="ECO:0000313" key="6">
    <source>
        <dbReference type="EMBL" id="VFV20712.1"/>
    </source>
</evidence>
<sequence length="65" mass="7537">MSDIRHFDVEIDVRWLNENTVEKVNIKPQVDRYWLNNGLCISLLAKGQLVNLCYAMGHPSFVMSN</sequence>
<dbReference type="GO" id="GO:0033353">
    <property type="term" value="P:S-adenosylmethionine cycle"/>
    <property type="evidence" value="ECO:0007669"/>
    <property type="project" value="TreeGrafter"/>
</dbReference>
<comment type="subunit">
    <text evidence="2">Homotetramer. Interaction with AHCYL1.</text>
</comment>
<reference evidence="6 7" key="1">
    <citation type="submission" date="2019-01" db="EMBL/GenBank/DDBJ databases">
        <authorList>
            <person name="Alioto T."/>
            <person name="Alioto T."/>
        </authorList>
    </citation>
    <scope>NUCLEOTIDE SEQUENCE [LARGE SCALE GENOMIC DNA]</scope>
</reference>
<keyword evidence="7" id="KW-1185">Reference proteome</keyword>
<evidence type="ECO:0000256" key="2">
    <source>
        <dbReference type="ARBA" id="ARBA00038791"/>
    </source>
</evidence>
<dbReference type="EMBL" id="CAAGRJ010002846">
    <property type="protein sequence ID" value="VFV20712.1"/>
    <property type="molecule type" value="Genomic_DNA"/>
</dbReference>
<proteinExistence type="inferred from homology"/>
<gene>
    <name evidence="6" type="ORF">LYPA_23C012515</name>
</gene>
<dbReference type="Proteomes" id="UP000386466">
    <property type="component" value="Unassembled WGS sequence"/>
</dbReference>
<feature type="domain" description="S-adenosyl-L-homocysteine hydrolase NAD binding" evidence="5">
    <location>
        <begin position="2"/>
        <end position="56"/>
    </location>
</feature>
<evidence type="ECO:0000256" key="3">
    <source>
        <dbReference type="ARBA" id="ARBA00045926"/>
    </source>
</evidence>
<evidence type="ECO:0000256" key="4">
    <source>
        <dbReference type="ARBA" id="ARBA00047800"/>
    </source>
</evidence>
<name>A0A485MRP0_LYNPA</name>
<dbReference type="Gene3D" id="3.40.50.720">
    <property type="entry name" value="NAD(P)-binding Rossmann-like Domain"/>
    <property type="match status" value="1"/>
</dbReference>
<dbReference type="AlphaFoldDB" id="A0A485MRP0"/>